<dbReference type="GO" id="GO:0003677">
    <property type="term" value="F:DNA binding"/>
    <property type="evidence" value="ECO:0007669"/>
    <property type="project" value="InterPro"/>
</dbReference>
<dbReference type="SUPFAM" id="SSF56349">
    <property type="entry name" value="DNA breaking-rejoining enzymes"/>
    <property type="match status" value="1"/>
</dbReference>
<dbReference type="InterPro" id="IPR011010">
    <property type="entry name" value="DNA_brk_join_enz"/>
</dbReference>
<organism evidence="1 2">
    <name type="scientific">Pseudoalteromonas piratica</name>
    <dbReference type="NCBI Taxonomy" id="1348114"/>
    <lineage>
        <taxon>Bacteria</taxon>
        <taxon>Pseudomonadati</taxon>
        <taxon>Pseudomonadota</taxon>
        <taxon>Gammaproteobacteria</taxon>
        <taxon>Alteromonadales</taxon>
        <taxon>Pseudoalteromonadaceae</taxon>
        <taxon>Pseudoalteromonas</taxon>
    </lineage>
</organism>
<dbReference type="HOGENOM" id="CLU_1234171_0_0_6"/>
<protein>
    <submittedName>
        <fullName evidence="1">Uncharacterized protein</fullName>
    </submittedName>
</protein>
<dbReference type="STRING" id="1348114.OM33_05360"/>
<dbReference type="KEGG" id="pseo:OM33_05360"/>
<evidence type="ECO:0000313" key="2">
    <source>
        <dbReference type="Proteomes" id="UP000030341"/>
    </source>
</evidence>
<dbReference type="RefSeq" id="WP_038639665.1">
    <property type="nucleotide sequence ID" value="NZ_CP009888.1"/>
</dbReference>
<dbReference type="AlphaFoldDB" id="A0A0A7EDN6"/>
<dbReference type="OrthoDB" id="9784724at2"/>
<keyword evidence="2" id="KW-1185">Reference proteome</keyword>
<reference evidence="1 2" key="1">
    <citation type="submission" date="2014-11" db="EMBL/GenBank/DDBJ databases">
        <title>Complete Genome Sequence of Pseudoalteromonas sp. Strain OCN003 Isolated from Kaneohe Bay, Oahu, Hawaii.</title>
        <authorList>
            <person name="Beurmann S."/>
            <person name="Videau P."/>
            <person name="Ushijima B."/>
            <person name="Smith A.M."/>
            <person name="Aeby G.S."/>
            <person name="Callahan S.M."/>
            <person name="Belcaid M."/>
        </authorList>
    </citation>
    <scope>NUCLEOTIDE SEQUENCE [LARGE SCALE GENOMIC DNA]</scope>
    <source>
        <strain evidence="1 2">OCN003</strain>
    </source>
</reference>
<gene>
    <name evidence="1" type="ORF">OM33_05360</name>
</gene>
<dbReference type="eggNOG" id="COG0582">
    <property type="taxonomic scope" value="Bacteria"/>
</dbReference>
<evidence type="ECO:0000313" key="1">
    <source>
        <dbReference type="EMBL" id="AIY64633.1"/>
    </source>
</evidence>
<proteinExistence type="predicted"/>
<dbReference type="Proteomes" id="UP000030341">
    <property type="component" value="Chromosome 1"/>
</dbReference>
<name>A0A0A7EDN6_9GAMM</name>
<sequence length="224" mass="26473">MKSHLGRRPFTHMEIHTLFKGYIYGDQKMPREQAKHWHFWLPLLSYYTGAYSDEIGQLTVDSVIKQDGHYFFDFHTNNKIKPRRVPVHPMLIEHGFLDYMHYLTSQNQQRLMFDLPAKSGRYSEKVRIWFSGEGERAGYLQKCHIPNIDLDGRKAAISSFRLNFESQIRISSIQAGSKDAFNYLMGFKDFTESEFSNSKLLWQIIRGVRALPSNITWQRFCDRH</sequence>
<dbReference type="EMBL" id="CP009888">
    <property type="protein sequence ID" value="AIY64633.1"/>
    <property type="molecule type" value="Genomic_DNA"/>
</dbReference>
<accession>A0A0A7EDN6</accession>